<accession>A0A8H4TQI9</accession>
<reference evidence="2" key="2">
    <citation type="submission" date="2020-05" db="EMBL/GenBank/DDBJ databases">
        <authorList>
            <person name="Kim H.-S."/>
            <person name="Proctor R.H."/>
            <person name="Brown D.W."/>
        </authorList>
    </citation>
    <scope>NUCLEOTIDE SEQUENCE</scope>
    <source>
        <strain evidence="2">NRRL 20472</strain>
    </source>
</reference>
<proteinExistence type="predicted"/>
<dbReference type="InterPro" id="IPR004330">
    <property type="entry name" value="FAR1_DNA_bnd_dom"/>
</dbReference>
<dbReference type="PANTHER" id="PTHR31569:SF4">
    <property type="entry name" value="SWIM-TYPE DOMAIN-CONTAINING PROTEIN"/>
    <property type="match status" value="1"/>
</dbReference>
<reference evidence="2" key="1">
    <citation type="journal article" date="2020" name="BMC Genomics">
        <title>Correction to: Identification and distribution of gene clusters required for synthesis of sphingolipid metabolism inhibitors in diverse species of the filamentous fungus Fusarium.</title>
        <authorList>
            <person name="Kim H.S."/>
            <person name="Lohmar J.M."/>
            <person name="Busman M."/>
            <person name="Brown D.W."/>
            <person name="Naumann T.A."/>
            <person name="Divon H.H."/>
            <person name="Lysoe E."/>
            <person name="Uhlig S."/>
            <person name="Proctor R.H."/>
        </authorList>
    </citation>
    <scope>NUCLEOTIDE SEQUENCE</scope>
    <source>
        <strain evidence="2">NRRL 20472</strain>
    </source>
</reference>
<gene>
    <name evidence="2" type="ORF">FSARC_9624</name>
</gene>
<sequence length="201" mass="22199">MPDTPSPSLLMPPTEGKFKTFDDLITTVQCTAKEQGYGIVKLRASNYRNGKPTRYDLVCDRGGVKYKSTARKRSPSTRKVDCPFRAKAVCEVQLGNQWRFTVQEQRHNHEPRVPADSHGQEDSSLATSIQSLINKLGQLNQDTTQGLMCVEQHLDTFQKRLQSLEAQVGDCALRLQVIEGGRMGGGEMDDAGSCLLASAVL</sequence>
<evidence type="ECO:0000259" key="1">
    <source>
        <dbReference type="Pfam" id="PF03101"/>
    </source>
</evidence>
<feature type="domain" description="FAR1" evidence="1">
    <location>
        <begin position="32"/>
        <end position="110"/>
    </location>
</feature>
<dbReference type="Proteomes" id="UP000622797">
    <property type="component" value="Unassembled WGS sequence"/>
</dbReference>
<dbReference type="EMBL" id="JABEXW010000554">
    <property type="protein sequence ID" value="KAF4962293.1"/>
    <property type="molecule type" value="Genomic_DNA"/>
</dbReference>
<dbReference type="PANTHER" id="PTHR31569">
    <property type="entry name" value="SWIM-TYPE DOMAIN-CONTAINING PROTEIN"/>
    <property type="match status" value="1"/>
</dbReference>
<dbReference type="InterPro" id="IPR052579">
    <property type="entry name" value="Zinc_finger_SWIM"/>
</dbReference>
<dbReference type="Pfam" id="PF03101">
    <property type="entry name" value="FAR1"/>
    <property type="match status" value="1"/>
</dbReference>
<protein>
    <recommendedName>
        <fullName evidence="1">FAR1 domain-containing protein</fullName>
    </recommendedName>
</protein>
<evidence type="ECO:0000313" key="3">
    <source>
        <dbReference type="Proteomes" id="UP000622797"/>
    </source>
</evidence>
<name>A0A8H4TQI9_9HYPO</name>
<organism evidence="2 3">
    <name type="scientific">Fusarium sarcochroum</name>
    <dbReference type="NCBI Taxonomy" id="1208366"/>
    <lineage>
        <taxon>Eukaryota</taxon>
        <taxon>Fungi</taxon>
        <taxon>Dikarya</taxon>
        <taxon>Ascomycota</taxon>
        <taxon>Pezizomycotina</taxon>
        <taxon>Sordariomycetes</taxon>
        <taxon>Hypocreomycetidae</taxon>
        <taxon>Hypocreales</taxon>
        <taxon>Nectriaceae</taxon>
        <taxon>Fusarium</taxon>
        <taxon>Fusarium lateritium species complex</taxon>
    </lineage>
</organism>
<evidence type="ECO:0000313" key="2">
    <source>
        <dbReference type="EMBL" id="KAF4962293.1"/>
    </source>
</evidence>
<keyword evidence="3" id="KW-1185">Reference proteome</keyword>
<dbReference type="AlphaFoldDB" id="A0A8H4TQI9"/>
<comment type="caution">
    <text evidence="2">The sequence shown here is derived from an EMBL/GenBank/DDBJ whole genome shotgun (WGS) entry which is preliminary data.</text>
</comment>
<dbReference type="OrthoDB" id="4579506at2759"/>